<evidence type="ECO:0000313" key="1">
    <source>
        <dbReference type="EMBL" id="MFC6954392.1"/>
    </source>
</evidence>
<dbReference type="InterPro" id="IPR012337">
    <property type="entry name" value="RNaseH-like_sf"/>
</dbReference>
<dbReference type="RefSeq" id="WP_336351342.1">
    <property type="nucleotide sequence ID" value="NZ_JAZAQL010000003.1"/>
</dbReference>
<organism evidence="1 2">
    <name type="scientific">Halorubellus litoreus</name>
    <dbReference type="NCBI Taxonomy" id="755308"/>
    <lineage>
        <taxon>Archaea</taxon>
        <taxon>Methanobacteriati</taxon>
        <taxon>Methanobacteriota</taxon>
        <taxon>Stenosarchaea group</taxon>
        <taxon>Halobacteria</taxon>
        <taxon>Halobacteriales</taxon>
        <taxon>Halorubellaceae</taxon>
        <taxon>Halorubellus</taxon>
    </lineage>
</organism>
<comment type="caution">
    <text evidence="1">The sequence shown here is derived from an EMBL/GenBank/DDBJ whole genome shotgun (WGS) entry which is preliminary data.</text>
</comment>
<gene>
    <name evidence="1" type="ORF">ACFQGB_16130</name>
</gene>
<reference evidence="1 2" key="1">
    <citation type="journal article" date="2019" name="Int. J. Syst. Evol. Microbiol.">
        <title>The Global Catalogue of Microorganisms (GCM) 10K type strain sequencing project: providing services to taxonomists for standard genome sequencing and annotation.</title>
        <authorList>
            <consortium name="The Broad Institute Genomics Platform"/>
            <consortium name="The Broad Institute Genome Sequencing Center for Infectious Disease"/>
            <person name="Wu L."/>
            <person name="Ma J."/>
        </authorList>
    </citation>
    <scope>NUCLEOTIDE SEQUENCE [LARGE SCALE GENOMIC DNA]</scope>
    <source>
        <strain evidence="1 2">GX26</strain>
    </source>
</reference>
<accession>A0ABD5VMH6</accession>
<protein>
    <submittedName>
        <fullName evidence="1">Uncharacterized protein</fullName>
    </submittedName>
</protein>
<dbReference type="Proteomes" id="UP001596395">
    <property type="component" value="Unassembled WGS sequence"/>
</dbReference>
<dbReference type="AlphaFoldDB" id="A0ABD5VMH6"/>
<proteinExistence type="predicted"/>
<keyword evidence="2" id="KW-1185">Reference proteome</keyword>
<dbReference type="SUPFAM" id="SSF53098">
    <property type="entry name" value="Ribonuclease H-like"/>
    <property type="match status" value="1"/>
</dbReference>
<evidence type="ECO:0000313" key="2">
    <source>
        <dbReference type="Proteomes" id="UP001596395"/>
    </source>
</evidence>
<dbReference type="EMBL" id="JBHSXN010000003">
    <property type="protein sequence ID" value="MFC6954392.1"/>
    <property type="molecule type" value="Genomic_DNA"/>
</dbReference>
<name>A0ABD5VMH6_9EURY</name>
<sequence length="245" mass="28161">MGTLVLDIETASPFEEPPENANETRYFEWFAVALAYVDDLDDTPETAVLFRRGDWADTHTTDLFERLFDYCEQRTVDRVLTYNGAWFDAKHLLNWAADLDATSDNEIHARTERLFENHVDVALAAADEYADELWDDQHILPDWKAYDLAGIDNDSVWYDDYEFPDTYLDEIDGNAMQGKHIGRVIGERYVDNVTAGIEATSVHRELTRLLEDYCRSDVADLVDLYTALGGADLDDTYRRPPNTIR</sequence>